<evidence type="ECO:0000256" key="10">
    <source>
        <dbReference type="ARBA" id="ARBA00023027"/>
    </source>
</evidence>
<evidence type="ECO:0000256" key="13">
    <source>
        <dbReference type="ARBA" id="ARBA00048026"/>
    </source>
</evidence>
<evidence type="ECO:0000256" key="5">
    <source>
        <dbReference type="ARBA" id="ARBA00022719"/>
    </source>
</evidence>
<comment type="subcellular location">
    <subcellularLocation>
        <location evidence="1">Endomembrane system</location>
        <topology evidence="1">Multi-pass membrane protein</topology>
    </subcellularLocation>
    <subcellularLocation>
        <location evidence="14">Membrane</location>
        <topology evidence="14">Multi-pass membrane protein</topology>
    </subcellularLocation>
</comment>
<feature type="transmembrane region" description="Helical" evidence="15">
    <location>
        <begin position="279"/>
        <end position="300"/>
    </location>
</feature>
<feature type="transmembrane region" description="Helical" evidence="15">
    <location>
        <begin position="142"/>
        <end position="160"/>
    </location>
</feature>
<feature type="domain" description="NADH:ubiquinone/plastoquinone oxidoreductase chloroplast chain 5 C-terminal" evidence="18">
    <location>
        <begin position="439"/>
        <end position="481"/>
    </location>
</feature>
<feature type="transmembrane region" description="Helical" evidence="15">
    <location>
        <begin position="456"/>
        <end position="476"/>
    </location>
</feature>
<evidence type="ECO:0000256" key="8">
    <source>
        <dbReference type="ARBA" id="ARBA00022967"/>
    </source>
</evidence>
<organism evidence="19 20">
    <name type="scientific">Thermanaerosceptrum fracticalcis</name>
    <dbReference type="NCBI Taxonomy" id="1712410"/>
    <lineage>
        <taxon>Bacteria</taxon>
        <taxon>Bacillati</taxon>
        <taxon>Bacillota</taxon>
        <taxon>Clostridia</taxon>
        <taxon>Eubacteriales</taxon>
        <taxon>Peptococcaceae</taxon>
        <taxon>Thermanaerosceptrum</taxon>
    </lineage>
</organism>
<dbReference type="OrthoDB" id="9807568at2"/>
<dbReference type="GO" id="GO:0015990">
    <property type="term" value="P:electron transport coupled proton transport"/>
    <property type="evidence" value="ECO:0007669"/>
    <property type="project" value="TreeGrafter"/>
</dbReference>
<evidence type="ECO:0000256" key="1">
    <source>
        <dbReference type="ARBA" id="ARBA00004127"/>
    </source>
</evidence>
<feature type="transmembrane region" description="Helical" evidence="15">
    <location>
        <begin position="496"/>
        <end position="517"/>
    </location>
</feature>
<feature type="transmembrane region" description="Helical" evidence="15">
    <location>
        <begin position="376"/>
        <end position="396"/>
    </location>
</feature>
<dbReference type="EMBL" id="CP045798">
    <property type="protein sequence ID" value="QNB45919.1"/>
    <property type="molecule type" value="Genomic_DNA"/>
</dbReference>
<comment type="catalytic activity">
    <reaction evidence="13">
        <text>a plastoquinone + NADH + (n+1) H(+)(in) = a plastoquinol + NAD(+) + n H(+)(out)</text>
        <dbReference type="Rhea" id="RHEA:42608"/>
        <dbReference type="Rhea" id="RHEA-COMP:9561"/>
        <dbReference type="Rhea" id="RHEA-COMP:9562"/>
        <dbReference type="ChEBI" id="CHEBI:15378"/>
        <dbReference type="ChEBI" id="CHEBI:17757"/>
        <dbReference type="ChEBI" id="CHEBI:57540"/>
        <dbReference type="ChEBI" id="CHEBI:57945"/>
        <dbReference type="ChEBI" id="CHEBI:62192"/>
    </reaction>
</comment>
<feature type="transmembrane region" description="Helical" evidence="15">
    <location>
        <begin position="307"/>
        <end position="333"/>
    </location>
</feature>
<evidence type="ECO:0000256" key="12">
    <source>
        <dbReference type="ARBA" id="ARBA00047726"/>
    </source>
</evidence>
<dbReference type="Gene3D" id="1.20.5.2700">
    <property type="match status" value="1"/>
</dbReference>
<dbReference type="GO" id="GO:0008137">
    <property type="term" value="F:NADH dehydrogenase (ubiquinone) activity"/>
    <property type="evidence" value="ECO:0007669"/>
    <property type="project" value="InterPro"/>
</dbReference>
<feature type="domain" description="NADH-Ubiquinone oxidoreductase (complex I) chain 5 N-terminal" evidence="17">
    <location>
        <begin position="69"/>
        <end position="119"/>
    </location>
</feature>
<dbReference type="KEGG" id="tfr:BR63_06090"/>
<comment type="catalytic activity">
    <reaction evidence="12">
        <text>a plastoquinone + NADPH + (n+1) H(+)(in) = a plastoquinol + NADP(+) + n H(+)(out)</text>
        <dbReference type="Rhea" id="RHEA:42612"/>
        <dbReference type="Rhea" id="RHEA-COMP:9561"/>
        <dbReference type="Rhea" id="RHEA-COMP:9562"/>
        <dbReference type="ChEBI" id="CHEBI:15378"/>
        <dbReference type="ChEBI" id="CHEBI:17757"/>
        <dbReference type="ChEBI" id="CHEBI:57783"/>
        <dbReference type="ChEBI" id="CHEBI:58349"/>
        <dbReference type="ChEBI" id="CHEBI:62192"/>
    </reaction>
</comment>
<reference evidence="19 20" key="1">
    <citation type="journal article" date="2019" name="Front. Microbiol.">
        <title>Thermoanaerosceptrum fracticalcis gen. nov. sp. nov., a Novel Fumarate-Fermenting Microorganism From a Deep Fractured Carbonate Aquifer of the US Great Basin.</title>
        <authorList>
            <person name="Hamilton-Brehm S.D."/>
            <person name="Stewart L.E."/>
            <person name="Zavarin M."/>
            <person name="Caldwell M."/>
            <person name="Lawson P.A."/>
            <person name="Onstott T.C."/>
            <person name="Grzymski J."/>
            <person name="Neveux I."/>
            <person name="Lollar B.S."/>
            <person name="Russell C.E."/>
            <person name="Moser D.P."/>
        </authorList>
    </citation>
    <scope>NUCLEOTIDE SEQUENCE [LARGE SCALE GENOMIC DNA]</scope>
    <source>
        <strain evidence="19 20">DRI-13</strain>
    </source>
</reference>
<dbReference type="GO" id="GO:0016020">
    <property type="term" value="C:membrane"/>
    <property type="evidence" value="ECO:0007669"/>
    <property type="project" value="UniProtKB-SubCell"/>
</dbReference>
<dbReference type="PANTHER" id="PTHR42829:SF2">
    <property type="entry name" value="NADH-UBIQUINONE OXIDOREDUCTASE CHAIN 5"/>
    <property type="match status" value="1"/>
</dbReference>
<dbReference type="InterPro" id="IPR001516">
    <property type="entry name" value="Proton_antipo_N"/>
</dbReference>
<evidence type="ECO:0000256" key="7">
    <source>
        <dbReference type="ARBA" id="ARBA00022957"/>
    </source>
</evidence>
<feature type="transmembrane region" description="Helical" evidence="15">
    <location>
        <begin position="408"/>
        <end position="436"/>
    </location>
</feature>
<keyword evidence="8" id="KW-1278">Translocase</keyword>
<evidence type="ECO:0000256" key="2">
    <source>
        <dbReference type="ARBA" id="ARBA00008200"/>
    </source>
</evidence>
<evidence type="ECO:0000256" key="4">
    <source>
        <dbReference type="ARBA" id="ARBA00022692"/>
    </source>
</evidence>
<feature type="transmembrane region" description="Helical" evidence="15">
    <location>
        <begin position="181"/>
        <end position="200"/>
    </location>
</feature>
<feature type="transmembrane region" description="Helical" evidence="15">
    <location>
        <begin position="118"/>
        <end position="136"/>
    </location>
</feature>
<dbReference type="InterPro" id="IPR003945">
    <property type="entry name" value="NU5C-like"/>
</dbReference>
<evidence type="ECO:0000256" key="9">
    <source>
        <dbReference type="ARBA" id="ARBA00022989"/>
    </source>
</evidence>
<dbReference type="GO" id="GO:0003954">
    <property type="term" value="F:NADH dehydrogenase activity"/>
    <property type="evidence" value="ECO:0007669"/>
    <property type="project" value="TreeGrafter"/>
</dbReference>
<keyword evidence="10" id="KW-0520">NAD</keyword>
<dbReference type="InterPro" id="IPR001750">
    <property type="entry name" value="ND/Mrp_TM"/>
</dbReference>
<dbReference type="InterPro" id="IPR002128">
    <property type="entry name" value="NADH_UbQ_OxRdtase_chlpt_su5_C"/>
</dbReference>
<protein>
    <submittedName>
        <fullName evidence="19">NADH-quinone oxidoreductase subunit L</fullName>
    </submittedName>
</protein>
<dbReference type="PRINTS" id="PR01435">
    <property type="entry name" value="NPOXDRDTASE5"/>
</dbReference>
<accession>A0A7G6E1G5</accession>
<dbReference type="RefSeq" id="WP_034422801.1">
    <property type="nucleotide sequence ID" value="NZ_CP045798.1"/>
</dbReference>
<proteinExistence type="inferred from homology"/>
<dbReference type="NCBIfam" id="NF005141">
    <property type="entry name" value="PRK06590.1"/>
    <property type="match status" value="1"/>
</dbReference>
<comment type="similarity">
    <text evidence="3">Belongs to the CPA3 antiporters (TC 2.A.63) subunit A family.</text>
</comment>
<dbReference type="PANTHER" id="PTHR42829">
    <property type="entry name" value="NADH-UBIQUINONE OXIDOREDUCTASE CHAIN 5"/>
    <property type="match status" value="1"/>
</dbReference>
<dbReference type="Pfam" id="PF01010">
    <property type="entry name" value="Proton_antipo_C"/>
    <property type="match status" value="1"/>
</dbReference>
<keyword evidence="11 15" id="KW-0472">Membrane</keyword>
<dbReference type="GO" id="GO:0012505">
    <property type="term" value="C:endomembrane system"/>
    <property type="evidence" value="ECO:0007669"/>
    <property type="project" value="UniProtKB-SubCell"/>
</dbReference>
<evidence type="ECO:0000313" key="20">
    <source>
        <dbReference type="Proteomes" id="UP000515847"/>
    </source>
</evidence>
<dbReference type="AlphaFoldDB" id="A0A7G6E1G5"/>
<evidence type="ECO:0000256" key="6">
    <source>
        <dbReference type="ARBA" id="ARBA00022857"/>
    </source>
</evidence>
<keyword evidence="7" id="KW-0618">Plastoquinone</keyword>
<keyword evidence="9 15" id="KW-1133">Transmembrane helix</keyword>
<feature type="domain" description="NADH:quinone oxidoreductase/Mrp antiporter transmembrane" evidence="16">
    <location>
        <begin position="135"/>
        <end position="423"/>
    </location>
</feature>
<feature type="transmembrane region" description="Helical" evidence="15">
    <location>
        <begin position="339"/>
        <end position="356"/>
    </location>
</feature>
<dbReference type="PRINTS" id="PR01434">
    <property type="entry name" value="NADHDHGNASE5"/>
</dbReference>
<feature type="transmembrane region" description="Helical" evidence="15">
    <location>
        <begin position="249"/>
        <end position="267"/>
    </location>
</feature>
<dbReference type="NCBIfam" id="TIGR01974">
    <property type="entry name" value="NDH_I_L"/>
    <property type="match status" value="1"/>
</dbReference>
<keyword evidence="4 14" id="KW-0812">Transmembrane</keyword>
<dbReference type="InterPro" id="IPR018393">
    <property type="entry name" value="NADHpl_OxRdtase_5_subgr"/>
</dbReference>
<evidence type="ECO:0000256" key="15">
    <source>
        <dbReference type="SAM" id="Phobius"/>
    </source>
</evidence>
<evidence type="ECO:0000256" key="11">
    <source>
        <dbReference type="ARBA" id="ARBA00023136"/>
    </source>
</evidence>
<dbReference type="Pfam" id="PF00361">
    <property type="entry name" value="Proton_antipo_M"/>
    <property type="match status" value="1"/>
</dbReference>
<feature type="transmembrane region" description="Helical" evidence="15">
    <location>
        <begin position="597"/>
        <end position="621"/>
    </location>
</feature>
<dbReference type="GO" id="GO:0042773">
    <property type="term" value="P:ATP synthesis coupled electron transport"/>
    <property type="evidence" value="ECO:0007669"/>
    <property type="project" value="InterPro"/>
</dbReference>
<keyword evidence="6" id="KW-0521">NADP</keyword>
<sequence>MIEQVWLVPFLPLVAFVMINFLTKRYQGLSALTAILAMAGSFLISLGIMAEVFKQGITMEKPVEMAVDWINIPGLYIEMGALVDPLTAVMLFVVTFIALLVLIYSVGYMHGDPGFSRFFSYVSIFAFSMLGLVIANNYFQMFVFWELVGLCSYLLIGFWYQKNSAAEANKKAFITNRVADFGFLLGIIILFLYFGTFNFGELAEAIKQSKDLAFLTLAGILIFIGPVGKSGQFPLHVWLPDAMEGPTPVSALIHAATMVAAGVYLIARGYILFAASNTTLYTVAVVGGFTALFAASIAIVQRDLKRILAFSTLSQLGYMVMAMGVGSMTAGMFHLTTHAFFKALMFLCAGSVIHALHEQDIMKMGGVYKHMKITSITMVIGGLAIAGIPPLAGFWSKDEILLAAFDHGYYGLYAMASLTAFLTAFYMFRMIFLAFFGESRSESHHEPHESPWTMTVPLMILAVFSIFSGFIGAPFLEHGFSSYVYFGEPHHPAVNAVVMGSSVVLAVLGILLAWLMYMKKAISPEKIAQTFPGVYKVLYNKYYIDEIYLWFFDNVVLRIASAFNWSDRNLVDGLAHAIADGTRGIGKRLRYIHTGNLQSYALVIFAAVVVIVIFMAVPALGGVK</sequence>
<dbReference type="Proteomes" id="UP000515847">
    <property type="component" value="Chromosome"/>
</dbReference>
<evidence type="ECO:0000259" key="16">
    <source>
        <dbReference type="Pfam" id="PF00361"/>
    </source>
</evidence>
<keyword evidence="20" id="KW-1185">Reference proteome</keyword>
<evidence type="ECO:0000256" key="3">
    <source>
        <dbReference type="ARBA" id="ARBA00008483"/>
    </source>
</evidence>
<feature type="transmembrane region" description="Helical" evidence="15">
    <location>
        <begin position="29"/>
        <end position="50"/>
    </location>
</feature>
<comment type="similarity">
    <text evidence="2">Belongs to the complex I subunit 5 family.</text>
</comment>
<gene>
    <name evidence="19" type="primary">nuoL</name>
    <name evidence="19" type="ORF">BR63_06090</name>
</gene>
<dbReference type="Pfam" id="PF00662">
    <property type="entry name" value="Proton_antipo_N"/>
    <property type="match status" value="1"/>
</dbReference>
<evidence type="ECO:0000259" key="17">
    <source>
        <dbReference type="Pfam" id="PF00662"/>
    </source>
</evidence>
<evidence type="ECO:0000259" key="18">
    <source>
        <dbReference type="Pfam" id="PF01010"/>
    </source>
</evidence>
<keyword evidence="5" id="KW-0874">Quinone</keyword>
<dbReference type="GO" id="GO:0048038">
    <property type="term" value="F:quinone binding"/>
    <property type="evidence" value="ECO:0007669"/>
    <property type="project" value="UniProtKB-KW"/>
</dbReference>
<feature type="transmembrane region" description="Helical" evidence="15">
    <location>
        <begin position="6"/>
        <end position="22"/>
    </location>
</feature>
<name>A0A7G6E1G5_THEFR</name>
<evidence type="ECO:0000256" key="14">
    <source>
        <dbReference type="RuleBase" id="RU000320"/>
    </source>
</evidence>
<evidence type="ECO:0000313" key="19">
    <source>
        <dbReference type="EMBL" id="QNB45919.1"/>
    </source>
</evidence>
<feature type="transmembrane region" description="Helical" evidence="15">
    <location>
        <begin position="86"/>
        <end position="106"/>
    </location>
</feature>